<dbReference type="GO" id="GO:0003677">
    <property type="term" value="F:DNA binding"/>
    <property type="evidence" value="ECO:0007669"/>
    <property type="project" value="InterPro"/>
</dbReference>
<geneLocation type="plasmid" evidence="9">
    <name>pPBA</name>
</geneLocation>
<evidence type="ECO:0000256" key="5">
    <source>
        <dbReference type="ARBA" id="ARBA00022705"/>
    </source>
</evidence>
<evidence type="ECO:0000259" key="7">
    <source>
        <dbReference type="Pfam" id="PF13362"/>
    </source>
</evidence>
<evidence type="ECO:0000256" key="1">
    <source>
        <dbReference type="ARBA" id="ARBA00022478"/>
    </source>
</evidence>
<reference evidence="9" key="1">
    <citation type="journal article" date="2014" name="Appl. Environ. Microbiol.">
        <title>A Novel Angular Dioxygenase Gene Cluster Encoding 3-Phenoxybenzoate 1',2'-Dioxygenase in Sphingobium wenxiniae JZ-1.</title>
        <authorList>
            <person name="Wang C."/>
            <person name="Chen Q."/>
            <person name="Wang R."/>
            <person name="Shi C."/>
            <person name="Yan X."/>
            <person name="He J."/>
            <person name="Hong Q."/>
            <person name="Li S."/>
        </authorList>
    </citation>
    <scope>NUCLEOTIDE SEQUENCE</scope>
    <source>
        <strain evidence="9">JZ-1</strain>
        <plasmid evidence="9">pPBA</plasmid>
    </source>
</reference>
<dbReference type="GO" id="GO:0000428">
    <property type="term" value="C:DNA-directed RNA polymerase complex"/>
    <property type="evidence" value="ECO:0007669"/>
    <property type="project" value="UniProtKB-KW"/>
</dbReference>
<evidence type="ECO:0000256" key="2">
    <source>
        <dbReference type="ARBA" id="ARBA00022515"/>
    </source>
</evidence>
<dbReference type="RefSeq" id="WP_007016055.1">
    <property type="nucleotide sequence ID" value="NC_025133.1"/>
</dbReference>
<keyword evidence="3" id="KW-0808">Transferase</keyword>
<keyword evidence="4" id="KW-0548">Nucleotidyltransferase</keyword>
<dbReference type="SUPFAM" id="SSF57783">
    <property type="entry name" value="Zinc beta-ribbon"/>
    <property type="match status" value="1"/>
</dbReference>
<organism evidence="9">
    <name type="scientific">Sphingobium wenxiniae (strain DSM 21828 / CGMCC 1.7748 / JZ-1)</name>
    <dbReference type="NCBI Taxonomy" id="595605"/>
    <lineage>
        <taxon>Bacteria</taxon>
        <taxon>Pseudomonadati</taxon>
        <taxon>Pseudomonadota</taxon>
        <taxon>Alphaproteobacteria</taxon>
        <taxon>Sphingomonadales</taxon>
        <taxon>Sphingomonadaceae</taxon>
        <taxon>Sphingobium</taxon>
    </lineage>
</organism>
<dbReference type="GO" id="GO:1990077">
    <property type="term" value="C:primosome complex"/>
    <property type="evidence" value="ECO:0007669"/>
    <property type="project" value="UniProtKB-KW"/>
</dbReference>
<dbReference type="EMBL" id="KJ009324">
    <property type="protein sequence ID" value="AHZ46806.1"/>
    <property type="molecule type" value="Genomic_DNA"/>
</dbReference>
<name>A0A059U335_SPHWJ</name>
<dbReference type="AlphaFoldDB" id="A0A059U335"/>
<dbReference type="InterPro" id="IPR055570">
    <property type="entry name" value="DUF7146"/>
</dbReference>
<dbReference type="GO" id="GO:0016779">
    <property type="term" value="F:nucleotidyltransferase activity"/>
    <property type="evidence" value="ECO:0007669"/>
    <property type="project" value="UniProtKB-KW"/>
</dbReference>
<keyword evidence="5" id="KW-0235">DNA replication</keyword>
<evidence type="ECO:0000256" key="4">
    <source>
        <dbReference type="ARBA" id="ARBA00022695"/>
    </source>
</evidence>
<dbReference type="Pfam" id="PF23639">
    <property type="entry name" value="DUF7146"/>
    <property type="match status" value="1"/>
</dbReference>
<keyword evidence="6" id="KW-0804">Transcription</keyword>
<dbReference type="Gene3D" id="3.90.580.10">
    <property type="entry name" value="Zinc finger, CHC2-type domain"/>
    <property type="match status" value="1"/>
</dbReference>
<evidence type="ECO:0000313" key="9">
    <source>
        <dbReference type="EMBL" id="AHZ46806.1"/>
    </source>
</evidence>
<feature type="domain" description="DUF7146" evidence="8">
    <location>
        <begin position="87"/>
        <end position="190"/>
    </location>
</feature>
<feature type="domain" description="Toprim" evidence="7">
    <location>
        <begin position="201"/>
        <end position="290"/>
    </location>
</feature>
<evidence type="ECO:0000256" key="6">
    <source>
        <dbReference type="ARBA" id="ARBA00023163"/>
    </source>
</evidence>
<proteinExistence type="predicted"/>
<keyword evidence="9" id="KW-0614">Plasmid</keyword>
<evidence type="ECO:0000256" key="3">
    <source>
        <dbReference type="ARBA" id="ARBA00022679"/>
    </source>
</evidence>
<protein>
    <submittedName>
        <fullName evidence="9">CHC2-type zinc finger protein</fullName>
    </submittedName>
</protein>
<dbReference type="InterPro" id="IPR036977">
    <property type="entry name" value="DNA_primase_Znf_CHC2"/>
</dbReference>
<dbReference type="GeneID" id="303003382"/>
<sequence>MQMDVEARARQIVADMGGHWRGSYGMVCCPAHNDRNPSLQVTPGKKAVLFKCWAGCSQEAVWSALNSRKINRHTSGETVDRAPEPSRRKLALQLWDSAVPIAGTAAERYLRSRAIDPTGLKLRFAPRCIVGPPDAREEHPALLVPFEADEGIIAVQRILLDPATGEKRYHAALREAKLTLGLVRHAAMRIGGQPTGDVLRLAEGFEEAVSVTQLSDGKFKVWGAGGIRRYGLIAIPERIRKIVIYSQHGQEAAQAIEDARDHLTANDRELKIILPPAPAPMDWNDILQERARC</sequence>
<dbReference type="GO" id="GO:0006269">
    <property type="term" value="P:DNA replication, synthesis of primer"/>
    <property type="evidence" value="ECO:0007669"/>
    <property type="project" value="UniProtKB-KW"/>
</dbReference>
<evidence type="ECO:0000259" key="8">
    <source>
        <dbReference type="Pfam" id="PF23639"/>
    </source>
</evidence>
<dbReference type="Pfam" id="PF13362">
    <property type="entry name" value="Toprim_3"/>
    <property type="match status" value="1"/>
</dbReference>
<dbReference type="InterPro" id="IPR006171">
    <property type="entry name" value="TOPRIM_dom"/>
</dbReference>
<keyword evidence="1" id="KW-0240">DNA-directed RNA polymerase</keyword>
<dbReference type="GO" id="GO:0008270">
    <property type="term" value="F:zinc ion binding"/>
    <property type="evidence" value="ECO:0007669"/>
    <property type="project" value="InterPro"/>
</dbReference>
<keyword evidence="2" id="KW-0639">Primosome</keyword>
<accession>A0A059U335</accession>